<dbReference type="PANTHER" id="PTHR13929">
    <property type="entry name" value="1,4-DIHYDROXY-2-NAPHTHOATE OCTAPRENYLTRANSFERASE"/>
    <property type="match status" value="1"/>
</dbReference>
<reference evidence="10 11" key="1">
    <citation type="journal article" date="2007" name="Proc. Natl. Acad. Sci. U.S.A.">
        <title>The genome of Syntrophus aciditrophicus: life at the thermodynamic limit of microbial growth.</title>
        <authorList>
            <person name="McInerney M.J."/>
            <person name="Rohlin L."/>
            <person name="Mouttaki H."/>
            <person name="Kim U."/>
            <person name="Krupp R.S."/>
            <person name="Rios-Hernandez L."/>
            <person name="Sieber J."/>
            <person name="Struchtemeyer C.G."/>
            <person name="Bhattacharyya A."/>
            <person name="Campbell J.W."/>
            <person name="Gunsalus R.P."/>
        </authorList>
    </citation>
    <scope>NUCLEOTIDE SEQUENCE [LARGE SCALE GENOMIC DNA]</scope>
    <source>
        <strain evidence="10 11">SB</strain>
    </source>
</reference>
<dbReference type="Gene3D" id="1.10.357.140">
    <property type="entry name" value="UbiA prenyltransferase"/>
    <property type="match status" value="1"/>
</dbReference>
<keyword evidence="5 10" id="KW-0808">Transferase</keyword>
<dbReference type="InterPro" id="IPR044878">
    <property type="entry name" value="UbiA_sf"/>
</dbReference>
<feature type="transmembrane region" description="Helical" evidence="9">
    <location>
        <begin position="296"/>
        <end position="318"/>
    </location>
</feature>
<dbReference type="UniPathway" id="UPA00079"/>
<dbReference type="EC" id="2.5.1.-" evidence="10"/>
<dbReference type="InterPro" id="IPR026046">
    <property type="entry name" value="UBIAD1"/>
</dbReference>
<keyword evidence="7 9" id="KW-1133">Transmembrane helix</keyword>
<feature type="transmembrane region" description="Helical" evidence="9">
    <location>
        <begin position="193"/>
        <end position="213"/>
    </location>
</feature>
<dbReference type="PIRSF" id="PIRSF005355">
    <property type="entry name" value="UBIAD1"/>
    <property type="match status" value="1"/>
</dbReference>
<evidence type="ECO:0000313" key="11">
    <source>
        <dbReference type="Proteomes" id="UP000001933"/>
    </source>
</evidence>
<dbReference type="GO" id="GO:0009234">
    <property type="term" value="P:menaquinone biosynthetic process"/>
    <property type="evidence" value="ECO:0007669"/>
    <property type="project" value="UniProtKB-UniPathway"/>
</dbReference>
<dbReference type="KEGG" id="sat:SYN_00445"/>
<accession>Q2LUV0</accession>
<dbReference type="GO" id="GO:0004659">
    <property type="term" value="F:prenyltransferase activity"/>
    <property type="evidence" value="ECO:0007669"/>
    <property type="project" value="InterPro"/>
</dbReference>
<dbReference type="EMBL" id="CP000252">
    <property type="protein sequence ID" value="ABC77862.1"/>
    <property type="molecule type" value="Genomic_DNA"/>
</dbReference>
<dbReference type="Proteomes" id="UP000001933">
    <property type="component" value="Chromosome"/>
</dbReference>
<evidence type="ECO:0000256" key="7">
    <source>
        <dbReference type="ARBA" id="ARBA00022989"/>
    </source>
</evidence>
<feature type="transmembrane region" description="Helical" evidence="9">
    <location>
        <begin position="57"/>
        <end position="77"/>
    </location>
</feature>
<dbReference type="InterPro" id="IPR000537">
    <property type="entry name" value="UbiA_prenyltransferase"/>
</dbReference>
<feature type="transmembrane region" description="Helical" evidence="9">
    <location>
        <begin position="240"/>
        <end position="261"/>
    </location>
</feature>
<evidence type="ECO:0000313" key="10">
    <source>
        <dbReference type="EMBL" id="ABC77862.1"/>
    </source>
</evidence>
<dbReference type="STRING" id="56780.SYN_00445"/>
<evidence type="ECO:0000256" key="8">
    <source>
        <dbReference type="ARBA" id="ARBA00023136"/>
    </source>
</evidence>
<dbReference type="PANTHER" id="PTHR13929:SF0">
    <property type="entry name" value="UBIA PRENYLTRANSFERASE DOMAIN-CONTAINING PROTEIN 1"/>
    <property type="match status" value="1"/>
</dbReference>
<dbReference type="AlphaFoldDB" id="Q2LUV0"/>
<organism evidence="10 11">
    <name type="scientific">Syntrophus aciditrophicus (strain SB)</name>
    <dbReference type="NCBI Taxonomy" id="56780"/>
    <lineage>
        <taxon>Bacteria</taxon>
        <taxon>Pseudomonadati</taxon>
        <taxon>Thermodesulfobacteriota</taxon>
        <taxon>Syntrophia</taxon>
        <taxon>Syntrophales</taxon>
        <taxon>Syntrophaceae</taxon>
        <taxon>Syntrophus</taxon>
    </lineage>
</organism>
<dbReference type="eggNOG" id="COG1575">
    <property type="taxonomic scope" value="Bacteria"/>
</dbReference>
<comment type="subcellular location">
    <subcellularLocation>
        <location evidence="1">Membrane</location>
        <topology evidence="1">Multi-pass membrane protein</topology>
    </subcellularLocation>
</comment>
<evidence type="ECO:0000256" key="9">
    <source>
        <dbReference type="SAM" id="Phobius"/>
    </source>
</evidence>
<evidence type="ECO:0000256" key="2">
    <source>
        <dbReference type="ARBA" id="ARBA00004863"/>
    </source>
</evidence>
<dbReference type="Pfam" id="PF01040">
    <property type="entry name" value="UbiA"/>
    <property type="match status" value="1"/>
</dbReference>
<feature type="transmembrane region" description="Helical" evidence="9">
    <location>
        <begin position="170"/>
        <end position="187"/>
    </location>
</feature>
<evidence type="ECO:0000256" key="6">
    <source>
        <dbReference type="ARBA" id="ARBA00022692"/>
    </source>
</evidence>
<dbReference type="GO" id="GO:0016020">
    <property type="term" value="C:membrane"/>
    <property type="evidence" value="ECO:0007669"/>
    <property type="project" value="UniProtKB-SubCell"/>
</dbReference>
<feature type="transmembrane region" description="Helical" evidence="9">
    <location>
        <begin position="115"/>
        <end position="133"/>
    </location>
</feature>
<keyword evidence="3" id="KW-0474">Menaquinone biosynthesis</keyword>
<evidence type="ECO:0000256" key="4">
    <source>
        <dbReference type="ARBA" id="ARBA00022475"/>
    </source>
</evidence>
<evidence type="ECO:0000256" key="5">
    <source>
        <dbReference type="ARBA" id="ARBA00022679"/>
    </source>
</evidence>
<keyword evidence="11" id="KW-1185">Reference proteome</keyword>
<keyword evidence="4" id="KW-1003">Cell membrane</keyword>
<dbReference type="GO" id="GO:0042371">
    <property type="term" value="P:vitamin K biosynthetic process"/>
    <property type="evidence" value="ECO:0007669"/>
    <property type="project" value="TreeGrafter"/>
</dbReference>
<feature type="transmembrane region" description="Helical" evidence="9">
    <location>
        <begin position="139"/>
        <end position="158"/>
    </location>
</feature>
<gene>
    <name evidence="10" type="ORF">SYN_00445</name>
</gene>
<keyword evidence="8 9" id="KW-0472">Membrane</keyword>
<dbReference type="CDD" id="cd13962">
    <property type="entry name" value="PT_UbiA_UBIAD1"/>
    <property type="match status" value="1"/>
</dbReference>
<dbReference type="InParanoid" id="Q2LUV0"/>
<feature type="transmembrane region" description="Helical" evidence="9">
    <location>
        <begin position="267"/>
        <end position="284"/>
    </location>
</feature>
<name>Q2LUV0_SYNAS</name>
<feature type="transmembrane region" description="Helical" evidence="9">
    <location>
        <begin position="33"/>
        <end position="51"/>
    </location>
</feature>
<evidence type="ECO:0000256" key="1">
    <source>
        <dbReference type="ARBA" id="ARBA00004141"/>
    </source>
</evidence>
<proteinExistence type="predicted"/>
<evidence type="ECO:0000256" key="3">
    <source>
        <dbReference type="ARBA" id="ARBA00022428"/>
    </source>
</evidence>
<dbReference type="HOGENOM" id="CLU_043611_0_1_7"/>
<sequence length="326" mass="36007">MSAMPLKIDLTHAKEEREPGVVDRWIQAFRLQFVPTSIFPALLGSVIAWATFREFHFLYFVMVISGVALHHIGLNMIDDVFDYLHAVDRSHGGEKNPYTGGSGVLAGRLLSARNVFCVSIFCYFLALITAVYLTLSVGWPVLIFVGIGLFSSVFYSVPPIRYGYRGFGEFSLLINFGPVICLGAFYAQTGSIAWEPFIISLVPGFLMWSMIVINEIPDYEEDRQAGKLNLVARFGKKAGILLYSAGLISAYATLLLAVFFGVSSLQVLLGFLSIPAAFNSLIILRKNYHDRLKMAPANLAAIKVHAFTLSFLIIGYLAKGVQVNLL</sequence>
<comment type="pathway">
    <text evidence="2">Quinol/quinone metabolism; menaquinone biosynthesis.</text>
</comment>
<keyword evidence="6 9" id="KW-0812">Transmembrane</keyword>
<protein>
    <submittedName>
        <fullName evidence="10">1,4-dihydroxy-2-naphthoate polyprenyltransferase</fullName>
        <ecNumber evidence="10">2.5.1.-</ecNumber>
    </submittedName>
</protein>